<dbReference type="AlphaFoldDB" id="A0A383AZ57"/>
<evidence type="ECO:0000256" key="1">
    <source>
        <dbReference type="SAM" id="Phobius"/>
    </source>
</evidence>
<organism evidence="2">
    <name type="scientific">marine metagenome</name>
    <dbReference type="NCBI Taxonomy" id="408172"/>
    <lineage>
        <taxon>unclassified sequences</taxon>
        <taxon>metagenomes</taxon>
        <taxon>ecological metagenomes</taxon>
    </lineage>
</organism>
<gene>
    <name evidence="2" type="ORF">METZ01_LOCUS465684</name>
</gene>
<name>A0A383AZ57_9ZZZZ</name>
<keyword evidence="1" id="KW-0472">Membrane</keyword>
<feature type="transmembrane region" description="Helical" evidence="1">
    <location>
        <begin position="6"/>
        <end position="26"/>
    </location>
</feature>
<sequence>PVFDPVWVVLLFFISIIIIKEWLMLLS</sequence>
<keyword evidence="1" id="KW-1133">Transmembrane helix</keyword>
<dbReference type="EMBL" id="UINC01196004">
    <property type="protein sequence ID" value="SVE12830.1"/>
    <property type="molecule type" value="Genomic_DNA"/>
</dbReference>
<proteinExistence type="predicted"/>
<evidence type="ECO:0000313" key="2">
    <source>
        <dbReference type="EMBL" id="SVE12830.1"/>
    </source>
</evidence>
<reference evidence="2" key="1">
    <citation type="submission" date="2018-05" db="EMBL/GenBank/DDBJ databases">
        <authorList>
            <person name="Lanie J.A."/>
            <person name="Ng W.-L."/>
            <person name="Kazmierczak K.M."/>
            <person name="Andrzejewski T.M."/>
            <person name="Davidsen T.M."/>
            <person name="Wayne K.J."/>
            <person name="Tettelin H."/>
            <person name="Glass J.I."/>
            <person name="Rusch D."/>
            <person name="Podicherti R."/>
            <person name="Tsui H.-C.T."/>
            <person name="Winkler M.E."/>
        </authorList>
    </citation>
    <scope>NUCLEOTIDE SEQUENCE</scope>
</reference>
<keyword evidence="1" id="KW-0812">Transmembrane</keyword>
<protein>
    <submittedName>
        <fullName evidence="2">Uncharacterized protein</fullName>
    </submittedName>
</protein>
<feature type="non-terminal residue" evidence="2">
    <location>
        <position position="1"/>
    </location>
</feature>
<accession>A0A383AZ57</accession>